<dbReference type="AlphaFoldDB" id="A0A0A9EN13"/>
<reference evidence="1" key="2">
    <citation type="journal article" date="2015" name="Data Brief">
        <title>Shoot transcriptome of the giant reed, Arundo donax.</title>
        <authorList>
            <person name="Barrero R.A."/>
            <person name="Guerrero F.D."/>
            <person name="Moolhuijzen P."/>
            <person name="Goolsby J.A."/>
            <person name="Tidwell J."/>
            <person name="Bellgard S.E."/>
            <person name="Bellgard M.I."/>
        </authorList>
    </citation>
    <scope>NUCLEOTIDE SEQUENCE</scope>
    <source>
        <tissue evidence="1">Shoot tissue taken approximately 20 cm above the soil surface</tissue>
    </source>
</reference>
<proteinExistence type="predicted"/>
<protein>
    <submittedName>
        <fullName evidence="1">Uncharacterized protein</fullName>
    </submittedName>
</protein>
<accession>A0A0A9EN13</accession>
<evidence type="ECO:0000313" key="1">
    <source>
        <dbReference type="EMBL" id="JAD99245.1"/>
    </source>
</evidence>
<name>A0A0A9EN13_ARUDO</name>
<dbReference type="EMBL" id="GBRH01198650">
    <property type="protein sequence ID" value="JAD99245.1"/>
    <property type="molecule type" value="Transcribed_RNA"/>
</dbReference>
<reference evidence="1" key="1">
    <citation type="submission" date="2014-09" db="EMBL/GenBank/DDBJ databases">
        <authorList>
            <person name="Magalhaes I.L.F."/>
            <person name="Oliveira U."/>
            <person name="Santos F.R."/>
            <person name="Vidigal T.H.D.A."/>
            <person name="Brescovit A.D."/>
            <person name="Santos A.J."/>
        </authorList>
    </citation>
    <scope>NUCLEOTIDE SEQUENCE</scope>
    <source>
        <tissue evidence="1">Shoot tissue taken approximately 20 cm above the soil surface</tissue>
    </source>
</reference>
<sequence>MGRSLVEAVLASPGWTCPRSRATSCCV</sequence>
<organism evidence="1">
    <name type="scientific">Arundo donax</name>
    <name type="common">Giant reed</name>
    <name type="synonym">Donax arundinaceus</name>
    <dbReference type="NCBI Taxonomy" id="35708"/>
    <lineage>
        <taxon>Eukaryota</taxon>
        <taxon>Viridiplantae</taxon>
        <taxon>Streptophyta</taxon>
        <taxon>Embryophyta</taxon>
        <taxon>Tracheophyta</taxon>
        <taxon>Spermatophyta</taxon>
        <taxon>Magnoliopsida</taxon>
        <taxon>Liliopsida</taxon>
        <taxon>Poales</taxon>
        <taxon>Poaceae</taxon>
        <taxon>PACMAD clade</taxon>
        <taxon>Arundinoideae</taxon>
        <taxon>Arundineae</taxon>
        <taxon>Arundo</taxon>
    </lineage>
</organism>